<dbReference type="GO" id="GO:0005737">
    <property type="term" value="C:cytoplasm"/>
    <property type="evidence" value="ECO:0007669"/>
    <property type="project" value="TreeGrafter"/>
</dbReference>
<proteinExistence type="inferred from homology"/>
<dbReference type="CDD" id="cd23161">
    <property type="entry name" value="Prefoldin_6"/>
    <property type="match status" value="1"/>
</dbReference>
<sequence>MHCAVNIGYSEEQLFHSVFWSVSLIKYKCIIGVWNVLPTILNSIADRERNMVNRQQLEGQLTENNLVKTGPHYVWIFLKELDFLDDDATVYKLIGPVLVKQDFTEARQNVEKRIDYINTEMLKAVRGDNGGRSEETRGTEGITY</sequence>
<dbReference type="SUPFAM" id="SSF46579">
    <property type="entry name" value="Prefoldin"/>
    <property type="match status" value="1"/>
</dbReference>
<keyword evidence="3" id="KW-0143">Chaperone</keyword>
<dbReference type="PANTHER" id="PTHR21431">
    <property type="entry name" value="PREFOLDIN SUBUNIT 6"/>
    <property type="match status" value="1"/>
</dbReference>
<evidence type="ECO:0000256" key="2">
    <source>
        <dbReference type="ARBA" id="ARBA00011695"/>
    </source>
</evidence>
<dbReference type="Gene3D" id="1.10.287.370">
    <property type="match status" value="1"/>
</dbReference>
<dbReference type="WBParaSite" id="ALUE_0001102501-mRNA-1">
    <property type="protein sequence ID" value="ALUE_0001102501-mRNA-1"/>
    <property type="gene ID" value="ALUE_0001102501"/>
</dbReference>
<dbReference type="GO" id="GO:0016272">
    <property type="term" value="C:prefoldin complex"/>
    <property type="evidence" value="ECO:0007669"/>
    <property type="project" value="InterPro"/>
</dbReference>
<evidence type="ECO:0000313" key="5">
    <source>
        <dbReference type="WBParaSite" id="ALUE_0001102501-mRNA-1"/>
    </source>
</evidence>
<dbReference type="Proteomes" id="UP000036681">
    <property type="component" value="Unplaced"/>
</dbReference>
<comment type="similarity">
    <text evidence="1">Belongs to the prefoldin subunit beta family.</text>
</comment>
<dbReference type="Pfam" id="PF01920">
    <property type="entry name" value="Prefoldin_2"/>
    <property type="match status" value="1"/>
</dbReference>
<protein>
    <submittedName>
        <fullName evidence="5">Prefoldin subunit 3</fullName>
    </submittedName>
</protein>
<keyword evidence="4" id="KW-1185">Reference proteome</keyword>
<comment type="subunit">
    <text evidence="2">Heterohexamer of two PFD-alpha type and four PFD-beta type subunits.</text>
</comment>
<dbReference type="InterPro" id="IPR002777">
    <property type="entry name" value="PFD_beta-like"/>
</dbReference>
<reference evidence="5" key="1">
    <citation type="submission" date="2017-02" db="UniProtKB">
        <authorList>
            <consortium name="WormBaseParasite"/>
        </authorList>
    </citation>
    <scope>IDENTIFICATION</scope>
</reference>
<organism evidence="4 5">
    <name type="scientific">Ascaris lumbricoides</name>
    <name type="common">Giant roundworm</name>
    <dbReference type="NCBI Taxonomy" id="6252"/>
    <lineage>
        <taxon>Eukaryota</taxon>
        <taxon>Metazoa</taxon>
        <taxon>Ecdysozoa</taxon>
        <taxon>Nematoda</taxon>
        <taxon>Chromadorea</taxon>
        <taxon>Rhabditida</taxon>
        <taxon>Spirurina</taxon>
        <taxon>Ascaridomorpha</taxon>
        <taxon>Ascaridoidea</taxon>
        <taxon>Ascarididae</taxon>
        <taxon>Ascaris</taxon>
    </lineage>
</organism>
<dbReference type="InterPro" id="IPR009053">
    <property type="entry name" value="Prefoldin"/>
</dbReference>
<dbReference type="PANTHER" id="PTHR21431:SF0">
    <property type="entry name" value="PREFOLDIN SUBUNIT 6"/>
    <property type="match status" value="1"/>
</dbReference>
<name>A0A0M3I353_ASCLU</name>
<evidence type="ECO:0000256" key="3">
    <source>
        <dbReference type="ARBA" id="ARBA00023186"/>
    </source>
</evidence>
<dbReference type="GO" id="GO:0051131">
    <property type="term" value="P:chaperone-mediated protein complex assembly"/>
    <property type="evidence" value="ECO:0007669"/>
    <property type="project" value="TreeGrafter"/>
</dbReference>
<dbReference type="AlphaFoldDB" id="A0A0M3I353"/>
<evidence type="ECO:0000256" key="1">
    <source>
        <dbReference type="ARBA" id="ARBA00008045"/>
    </source>
</evidence>
<dbReference type="GO" id="GO:0051082">
    <property type="term" value="F:unfolded protein binding"/>
    <property type="evidence" value="ECO:0007669"/>
    <property type="project" value="InterPro"/>
</dbReference>
<accession>A0A0M3I353</accession>
<dbReference type="GO" id="GO:0051087">
    <property type="term" value="F:protein-folding chaperone binding"/>
    <property type="evidence" value="ECO:0007669"/>
    <property type="project" value="TreeGrafter"/>
</dbReference>
<evidence type="ECO:0000313" key="4">
    <source>
        <dbReference type="Proteomes" id="UP000036681"/>
    </source>
</evidence>
<dbReference type="GO" id="GO:0006457">
    <property type="term" value="P:protein folding"/>
    <property type="evidence" value="ECO:0007669"/>
    <property type="project" value="InterPro"/>
</dbReference>